<evidence type="ECO:0000313" key="3">
    <source>
        <dbReference type="Proteomes" id="UP000618591"/>
    </source>
</evidence>
<reference evidence="3" key="1">
    <citation type="journal article" date="2019" name="Int. J. Syst. Evol. Microbiol.">
        <title>The Global Catalogue of Microorganisms (GCM) 10K type strain sequencing project: providing services to taxonomists for standard genome sequencing and annotation.</title>
        <authorList>
            <consortium name="The Broad Institute Genomics Platform"/>
            <consortium name="The Broad Institute Genome Sequencing Center for Infectious Disease"/>
            <person name="Wu L."/>
            <person name="Ma J."/>
        </authorList>
    </citation>
    <scope>NUCLEOTIDE SEQUENCE [LARGE SCALE GENOMIC DNA]</scope>
    <source>
        <strain evidence="3">CGMCC 1.10106</strain>
    </source>
</reference>
<gene>
    <name evidence="2" type="ORF">GCM10011395_04530</name>
</gene>
<protein>
    <recommendedName>
        <fullName evidence="4">MFS transporter</fullName>
    </recommendedName>
</protein>
<evidence type="ECO:0008006" key="4">
    <source>
        <dbReference type="Google" id="ProtNLM"/>
    </source>
</evidence>
<sequence length="95" mass="9894">MSDKAATAQADGGPYAWYVVAVLILAYTFSFIDRQILTLMVGPIRATLGISDFQLSLLHGLAFALFYSVLGIPIGIMVDAKGAPRSSPSASASGA</sequence>
<proteinExistence type="predicted"/>
<dbReference type="Proteomes" id="UP000618591">
    <property type="component" value="Unassembled WGS sequence"/>
</dbReference>
<accession>A0ABQ1G4L8</accession>
<keyword evidence="1" id="KW-0472">Membrane</keyword>
<dbReference type="InterPro" id="IPR036259">
    <property type="entry name" value="MFS_trans_sf"/>
</dbReference>
<keyword evidence="1" id="KW-1133">Transmembrane helix</keyword>
<dbReference type="SUPFAM" id="SSF103473">
    <property type="entry name" value="MFS general substrate transporter"/>
    <property type="match status" value="1"/>
</dbReference>
<keyword evidence="1" id="KW-0812">Transmembrane</keyword>
<dbReference type="EMBL" id="BMDW01000002">
    <property type="protein sequence ID" value="GGA37306.1"/>
    <property type="molecule type" value="Genomic_DNA"/>
</dbReference>
<comment type="caution">
    <text evidence="2">The sequence shown here is derived from an EMBL/GenBank/DDBJ whole genome shotgun (WGS) entry which is preliminary data.</text>
</comment>
<feature type="transmembrane region" description="Helical" evidence="1">
    <location>
        <begin position="53"/>
        <end position="78"/>
    </location>
</feature>
<evidence type="ECO:0000313" key="2">
    <source>
        <dbReference type="EMBL" id="GGA37306.1"/>
    </source>
</evidence>
<dbReference type="RefSeq" id="WP_188445178.1">
    <property type="nucleotide sequence ID" value="NZ_BMDW01000002.1"/>
</dbReference>
<organism evidence="2 3">
    <name type="scientific">Sphingomonas psychrolutea</name>
    <dbReference type="NCBI Taxonomy" id="1259676"/>
    <lineage>
        <taxon>Bacteria</taxon>
        <taxon>Pseudomonadati</taxon>
        <taxon>Pseudomonadota</taxon>
        <taxon>Alphaproteobacteria</taxon>
        <taxon>Sphingomonadales</taxon>
        <taxon>Sphingomonadaceae</taxon>
        <taxon>Sphingomonas</taxon>
    </lineage>
</organism>
<feature type="transmembrane region" description="Helical" evidence="1">
    <location>
        <begin position="15"/>
        <end position="32"/>
    </location>
</feature>
<evidence type="ECO:0000256" key="1">
    <source>
        <dbReference type="SAM" id="Phobius"/>
    </source>
</evidence>
<dbReference type="Gene3D" id="1.20.1250.20">
    <property type="entry name" value="MFS general substrate transporter like domains"/>
    <property type="match status" value="1"/>
</dbReference>
<name>A0ABQ1G4L8_9SPHN</name>
<keyword evidence="3" id="KW-1185">Reference proteome</keyword>